<accession>D7FPB5</accession>
<evidence type="ECO:0000313" key="3">
    <source>
        <dbReference type="Proteomes" id="UP000002630"/>
    </source>
</evidence>
<feature type="compositionally biased region" description="Low complexity" evidence="1">
    <location>
        <begin position="417"/>
        <end position="438"/>
    </location>
</feature>
<feature type="compositionally biased region" description="Low complexity" evidence="1">
    <location>
        <begin position="195"/>
        <end position="205"/>
    </location>
</feature>
<evidence type="ECO:0000313" key="2">
    <source>
        <dbReference type="EMBL" id="CBJ30374.1"/>
    </source>
</evidence>
<feature type="compositionally biased region" description="Gly residues" evidence="1">
    <location>
        <begin position="759"/>
        <end position="769"/>
    </location>
</feature>
<feature type="region of interest" description="Disordered" evidence="1">
    <location>
        <begin position="370"/>
        <end position="512"/>
    </location>
</feature>
<protein>
    <submittedName>
        <fullName evidence="2">Uncharacterized protein</fullName>
    </submittedName>
</protein>
<proteinExistence type="predicted"/>
<sequence>MCPDEIAAAVAAAARTCSRTRRENQPWWEIDLGGAFPVRCIRVHHPDRRTEATKAGASPFVDVSPFWIMTSAGAIGDAAPEEAKQLAISSKRVGSHGKVTVWNLGVNHFAAAVRVQAEGVKSLQLARVEVIKGGGTQQAKDAMQHQLAARTDSNYLPHHRQHHAVPSSSEPRAEVAANAAGGLGHTRPQTCSAVAAGARSSSVAGERCSTTGQKRRRRQRRREEGLPGEDVRRLLLRAMVGYDWVDEFNGKDERVRGAFTEQDVVVLEVQTNPGGKGKTPMLLAVRESPNLFQLLSSGVVEALPDALARAEAQLPQAHRPLGLDWTRFLGVMGLCLESVYSGTGLLAASAVARLFEEKTDDKLEFLTRRRNRLPPRETVNEGAQQHKGKYRGFESAPAVVGADGSIGVAEGTPRGPTKGAKAGSGTTGSSVAAGSYSAEDTSMPEAGSSIGTRDDTLFEAGGSGASRGSRRRDGTPATTTSANGHGGALVSRPGGLVFGGGGGGDADADADYRRKRRGGGAAALKSLLRPQARHEVVRGYGEAVCKRRERQREALKRAPEPDVEPTRAYKPCGLCQAPFPVESLGSTVSLKVLATFLAIAGAPSERFDRKASGLSALHRLPLCVFCGQFFDPDFPGGVIPPTRNAALTRGGGRRRLLGDVSFSSSTFSLESSLFPSSPSLRATAEANGLVPFFDDRFPERWSEAPPPSSAPAGRASSLPPSSLSSPSRHFDGSCSSSSATGQHKGHGSTPSSVAKRRGCGGGGGGGGAGDRQHVGEAMELREIGGLVRRGCSIRDRLTVPP</sequence>
<feature type="region of interest" description="Disordered" evidence="1">
    <location>
        <begin position="195"/>
        <end position="225"/>
    </location>
</feature>
<dbReference type="Proteomes" id="UP000002630">
    <property type="component" value="Linkage Group LG10"/>
</dbReference>
<dbReference type="EMBL" id="FN648347">
    <property type="protein sequence ID" value="CBJ30374.1"/>
    <property type="molecule type" value="Genomic_DNA"/>
</dbReference>
<feature type="compositionally biased region" description="Low complexity" evidence="1">
    <location>
        <begin position="710"/>
        <end position="727"/>
    </location>
</feature>
<feature type="region of interest" description="Disordered" evidence="1">
    <location>
        <begin position="698"/>
        <end position="776"/>
    </location>
</feature>
<dbReference type="AlphaFoldDB" id="D7FPB5"/>
<dbReference type="InParanoid" id="D7FPB5"/>
<dbReference type="Gene3D" id="2.60.120.260">
    <property type="entry name" value="Galactose-binding domain-like"/>
    <property type="match status" value="1"/>
</dbReference>
<reference evidence="2 3" key="1">
    <citation type="journal article" date="2010" name="Nature">
        <title>The Ectocarpus genome and the independent evolution of multicellularity in brown algae.</title>
        <authorList>
            <person name="Cock J.M."/>
            <person name="Sterck L."/>
            <person name="Rouze P."/>
            <person name="Scornet D."/>
            <person name="Allen A.E."/>
            <person name="Amoutzias G."/>
            <person name="Anthouard V."/>
            <person name="Artiguenave F."/>
            <person name="Aury J.M."/>
            <person name="Badger J.H."/>
            <person name="Beszteri B."/>
            <person name="Billiau K."/>
            <person name="Bonnet E."/>
            <person name="Bothwell J.H."/>
            <person name="Bowler C."/>
            <person name="Boyen C."/>
            <person name="Brownlee C."/>
            <person name="Carrano C.J."/>
            <person name="Charrier B."/>
            <person name="Cho G.Y."/>
            <person name="Coelho S.M."/>
            <person name="Collen J."/>
            <person name="Corre E."/>
            <person name="Da Silva C."/>
            <person name="Delage L."/>
            <person name="Delaroque N."/>
            <person name="Dittami S.M."/>
            <person name="Doulbeau S."/>
            <person name="Elias M."/>
            <person name="Farnham G."/>
            <person name="Gachon C.M."/>
            <person name="Gschloessl B."/>
            <person name="Heesch S."/>
            <person name="Jabbari K."/>
            <person name="Jubin C."/>
            <person name="Kawai H."/>
            <person name="Kimura K."/>
            <person name="Kloareg B."/>
            <person name="Kupper F.C."/>
            <person name="Lang D."/>
            <person name="Le Bail A."/>
            <person name="Leblanc C."/>
            <person name="Lerouge P."/>
            <person name="Lohr M."/>
            <person name="Lopez P.J."/>
            <person name="Martens C."/>
            <person name="Maumus F."/>
            <person name="Michel G."/>
            <person name="Miranda-Saavedra D."/>
            <person name="Morales J."/>
            <person name="Moreau H."/>
            <person name="Motomura T."/>
            <person name="Nagasato C."/>
            <person name="Napoli C.A."/>
            <person name="Nelson D.R."/>
            <person name="Nyvall-Collen P."/>
            <person name="Peters A.F."/>
            <person name="Pommier C."/>
            <person name="Potin P."/>
            <person name="Poulain J."/>
            <person name="Quesneville H."/>
            <person name="Read B."/>
            <person name="Rensing S.A."/>
            <person name="Ritter A."/>
            <person name="Rousvoal S."/>
            <person name="Samanta M."/>
            <person name="Samson G."/>
            <person name="Schroeder D.C."/>
            <person name="Segurens B."/>
            <person name="Strittmatter M."/>
            <person name="Tonon T."/>
            <person name="Tregear J.W."/>
            <person name="Valentin K."/>
            <person name="von Dassow P."/>
            <person name="Yamagishi T."/>
            <person name="Van de Peer Y."/>
            <person name="Wincker P."/>
        </authorList>
    </citation>
    <scope>NUCLEOTIDE SEQUENCE [LARGE SCALE GENOMIC DNA]</scope>
    <source>
        <strain evidence="3">Ec32 / CCAP1310/4</strain>
    </source>
</reference>
<feature type="compositionally biased region" description="Gly residues" evidence="1">
    <location>
        <begin position="496"/>
        <end position="505"/>
    </location>
</feature>
<dbReference type="EMBL" id="FN649735">
    <property type="protein sequence ID" value="CBJ30374.1"/>
    <property type="molecule type" value="Genomic_DNA"/>
</dbReference>
<organism evidence="2 3">
    <name type="scientific">Ectocarpus siliculosus</name>
    <name type="common">Brown alga</name>
    <name type="synonym">Conferva siliculosa</name>
    <dbReference type="NCBI Taxonomy" id="2880"/>
    <lineage>
        <taxon>Eukaryota</taxon>
        <taxon>Sar</taxon>
        <taxon>Stramenopiles</taxon>
        <taxon>Ochrophyta</taxon>
        <taxon>PX clade</taxon>
        <taxon>Phaeophyceae</taxon>
        <taxon>Ectocarpales</taxon>
        <taxon>Ectocarpaceae</taxon>
        <taxon>Ectocarpus</taxon>
    </lineage>
</organism>
<keyword evidence="3" id="KW-1185">Reference proteome</keyword>
<name>D7FPB5_ECTSI</name>
<dbReference type="OrthoDB" id="192878at2759"/>
<evidence type="ECO:0000256" key="1">
    <source>
        <dbReference type="SAM" id="MobiDB-lite"/>
    </source>
</evidence>
<gene>
    <name evidence="2" type="ORF">Esi_0188_0019</name>
</gene>